<keyword evidence="1" id="KW-0732">Signal</keyword>
<feature type="signal peptide" evidence="1">
    <location>
        <begin position="1"/>
        <end position="30"/>
    </location>
</feature>
<dbReference type="Gene3D" id="3.50.50.60">
    <property type="entry name" value="FAD/NAD(P)-binding domain"/>
    <property type="match status" value="1"/>
</dbReference>
<keyword evidence="4" id="KW-1185">Reference proteome</keyword>
<dbReference type="InterPro" id="IPR050281">
    <property type="entry name" value="Flavin_monoamine_oxidase"/>
</dbReference>
<organism evidence="3 4">
    <name type="scientific">Owenia fusiformis</name>
    <name type="common">Polychaete worm</name>
    <dbReference type="NCBI Taxonomy" id="6347"/>
    <lineage>
        <taxon>Eukaryota</taxon>
        <taxon>Metazoa</taxon>
        <taxon>Spiralia</taxon>
        <taxon>Lophotrochozoa</taxon>
        <taxon>Annelida</taxon>
        <taxon>Polychaeta</taxon>
        <taxon>Sedentaria</taxon>
        <taxon>Canalipalpata</taxon>
        <taxon>Sabellida</taxon>
        <taxon>Oweniida</taxon>
        <taxon>Oweniidae</taxon>
        <taxon>Owenia</taxon>
    </lineage>
</organism>
<feature type="domain" description="Amine oxidase" evidence="2">
    <location>
        <begin position="118"/>
        <end position="607"/>
    </location>
</feature>
<dbReference type="Pfam" id="PF01593">
    <property type="entry name" value="Amino_oxidase"/>
    <property type="match status" value="1"/>
</dbReference>
<dbReference type="AlphaFoldDB" id="A0A8S4NIC8"/>
<dbReference type="SUPFAM" id="SSF51905">
    <property type="entry name" value="FAD/NAD(P)-binding domain"/>
    <property type="match status" value="1"/>
</dbReference>
<dbReference type="Proteomes" id="UP000749559">
    <property type="component" value="Unassembled WGS sequence"/>
</dbReference>
<dbReference type="InterPro" id="IPR036188">
    <property type="entry name" value="FAD/NAD-bd_sf"/>
</dbReference>
<evidence type="ECO:0000313" key="3">
    <source>
        <dbReference type="EMBL" id="CAH1781288.1"/>
    </source>
</evidence>
<proteinExistence type="predicted"/>
<reference evidence="3" key="1">
    <citation type="submission" date="2022-03" db="EMBL/GenBank/DDBJ databases">
        <authorList>
            <person name="Martin C."/>
        </authorList>
    </citation>
    <scope>NUCLEOTIDE SEQUENCE</scope>
</reference>
<dbReference type="InterPro" id="IPR002937">
    <property type="entry name" value="Amino_oxidase"/>
</dbReference>
<gene>
    <name evidence="3" type="ORF">OFUS_LOCUS7882</name>
</gene>
<accession>A0A8S4NIC8</accession>
<dbReference type="OrthoDB" id="5977782at2759"/>
<evidence type="ECO:0000259" key="2">
    <source>
        <dbReference type="Pfam" id="PF01593"/>
    </source>
</evidence>
<evidence type="ECO:0000313" key="4">
    <source>
        <dbReference type="Proteomes" id="UP000749559"/>
    </source>
</evidence>
<comment type="caution">
    <text evidence="3">The sequence shown here is derived from an EMBL/GenBank/DDBJ whole genome shotgun (WGS) entry which is preliminary data.</text>
</comment>
<dbReference type="PANTHER" id="PTHR10742:SF342">
    <property type="entry name" value="AMINE OXIDASE"/>
    <property type="match status" value="1"/>
</dbReference>
<name>A0A8S4NIC8_OWEFU</name>
<dbReference type="EMBL" id="CAIIXF020000004">
    <property type="protein sequence ID" value="CAH1781288.1"/>
    <property type="molecule type" value="Genomic_DNA"/>
</dbReference>
<dbReference type="Gene3D" id="1.10.405.10">
    <property type="entry name" value="Guanine Nucleotide Dissociation Inhibitor, domain 1"/>
    <property type="match status" value="1"/>
</dbReference>
<dbReference type="PANTHER" id="PTHR10742">
    <property type="entry name" value="FLAVIN MONOAMINE OXIDASE"/>
    <property type="match status" value="1"/>
</dbReference>
<dbReference type="Gene3D" id="3.90.660.10">
    <property type="match status" value="1"/>
</dbReference>
<protein>
    <recommendedName>
        <fullName evidence="2">Amine oxidase domain-containing protein</fullName>
    </recommendedName>
</protein>
<sequence>MYAFNMMHRGNIRVAILVAVLAVLVSDGFAGHTYKPCRRICKREELRRKCKNICALQQGYTCGGGCWKRCLGDAGVPPKFALEPCMQKCTRSAGSTSPTEKCIPIDIAVIGGGIGGAYAAWKLKESKQSIHLFEYSNRIGGRVYSRKLPGIDYRLAEMGAMRFFPAVETREGTRGHVFVTNAIESLKLETMDFQDYSGDFKSNIQNNTFHLRGMHMKYIDLGSSRVPYNLYHDEIGKSSIQLRRKIYEASVPNSDSGDKKLDKDGIELFKQRYDRIWRKYGGSIEAIEYVSDVLGFDVSEENAASNVPVGPSEKPYDEIRVKTLRNGMSALPLTMIKQFEENNSERHKVHMNHKLIRIEKQGENELLTFQKTTTSNYITSDTKEQATICAKRVILALHRDALMEIDWQPLKNQKFIDSRLNAVYGQDALKMYLGYEEPWWEKLGFTTGRAVSTLPVRQMIYKGKGKPTSYTSKDVNSKSMMLVYSPYPHASFWDDSLLDSHLLATPLATNMLASEYNISETILAEAHNQIAEVHQLRPEDLAKPYTGVMHYWKQGGPRGSAFYSWKGGADWENISKQMIKPIEDENVHIVGSCYSTHQHWIEGALTSVEELLNMHYNQQNDTWIENKRVDRRRRGVYSREYENIPRWT</sequence>
<feature type="chain" id="PRO_5035765005" description="Amine oxidase domain-containing protein" evidence="1">
    <location>
        <begin position="31"/>
        <end position="648"/>
    </location>
</feature>
<dbReference type="GO" id="GO:0001716">
    <property type="term" value="F:L-amino-acid oxidase activity"/>
    <property type="evidence" value="ECO:0007669"/>
    <property type="project" value="TreeGrafter"/>
</dbReference>
<dbReference type="GO" id="GO:0009063">
    <property type="term" value="P:amino acid catabolic process"/>
    <property type="evidence" value="ECO:0007669"/>
    <property type="project" value="TreeGrafter"/>
</dbReference>
<evidence type="ECO:0000256" key="1">
    <source>
        <dbReference type="SAM" id="SignalP"/>
    </source>
</evidence>